<dbReference type="EMBL" id="JAEDXG010000147">
    <property type="protein sequence ID" value="MBH9702719.1"/>
    <property type="molecule type" value="Genomic_DNA"/>
</dbReference>
<dbReference type="GO" id="GO:0030170">
    <property type="term" value="F:pyridoxal phosphate binding"/>
    <property type="evidence" value="ECO:0007669"/>
    <property type="project" value="InterPro"/>
</dbReference>
<protein>
    <submittedName>
        <fullName evidence="5">Aminotransferase class III-fold pyridoxal phosphate-dependent enzyme</fullName>
    </submittedName>
</protein>
<dbReference type="Proteomes" id="UP000645612">
    <property type="component" value="Unassembled WGS sequence"/>
</dbReference>
<dbReference type="GO" id="GO:0042802">
    <property type="term" value="F:identical protein binding"/>
    <property type="evidence" value="ECO:0007669"/>
    <property type="project" value="TreeGrafter"/>
</dbReference>
<dbReference type="InterPro" id="IPR050103">
    <property type="entry name" value="Class-III_PLP-dep_AT"/>
</dbReference>
<dbReference type="PANTHER" id="PTHR11986:SF58">
    <property type="entry name" value="LEUCINE_METHIONINE RACEMASE"/>
    <property type="match status" value="1"/>
</dbReference>
<dbReference type="SUPFAM" id="SSF53383">
    <property type="entry name" value="PLP-dependent transferases"/>
    <property type="match status" value="1"/>
</dbReference>
<evidence type="ECO:0000313" key="5">
    <source>
        <dbReference type="EMBL" id="MBH9702719.1"/>
    </source>
</evidence>
<dbReference type="Pfam" id="PF00202">
    <property type="entry name" value="Aminotran_3"/>
    <property type="match status" value="1"/>
</dbReference>
<dbReference type="GO" id="GO:0008483">
    <property type="term" value="F:transaminase activity"/>
    <property type="evidence" value="ECO:0007669"/>
    <property type="project" value="UniProtKB-KW"/>
</dbReference>
<feature type="non-terminal residue" evidence="5">
    <location>
        <position position="122"/>
    </location>
</feature>
<evidence type="ECO:0000256" key="2">
    <source>
        <dbReference type="ARBA" id="ARBA00008954"/>
    </source>
</evidence>
<dbReference type="InterPro" id="IPR015422">
    <property type="entry name" value="PyrdxlP-dep_Trfase_small"/>
</dbReference>
<gene>
    <name evidence="5" type="ORF">JAO13_40540</name>
</gene>
<dbReference type="Gene3D" id="3.90.1150.10">
    <property type="entry name" value="Aspartate Aminotransferase, domain 1"/>
    <property type="match status" value="1"/>
</dbReference>
<comment type="caution">
    <text evidence="5">The sequence shown here is derived from an EMBL/GenBank/DDBJ whole genome shotgun (WGS) entry which is preliminary data.</text>
</comment>
<comment type="similarity">
    <text evidence="2">Belongs to the class-III pyridoxal-phosphate-dependent aminotransferase family.</text>
</comment>
<dbReference type="InterPro" id="IPR015421">
    <property type="entry name" value="PyrdxlP-dep_Trfase_major"/>
</dbReference>
<keyword evidence="5" id="KW-0808">Transferase</keyword>
<keyword evidence="4" id="KW-0663">Pyridoxal phosphate</keyword>
<organism evidence="5 6">
    <name type="scientific">Burkholderia cepacia</name>
    <name type="common">Pseudomonas cepacia</name>
    <dbReference type="NCBI Taxonomy" id="292"/>
    <lineage>
        <taxon>Bacteria</taxon>
        <taxon>Pseudomonadati</taxon>
        <taxon>Pseudomonadota</taxon>
        <taxon>Betaproteobacteria</taxon>
        <taxon>Burkholderiales</taxon>
        <taxon>Burkholderiaceae</taxon>
        <taxon>Burkholderia</taxon>
        <taxon>Burkholderia cepacia complex</taxon>
    </lineage>
</organism>
<evidence type="ECO:0000256" key="4">
    <source>
        <dbReference type="ARBA" id="ARBA00022898"/>
    </source>
</evidence>
<dbReference type="Gene3D" id="3.40.640.10">
    <property type="entry name" value="Type I PLP-dependent aspartate aminotransferase-like (Major domain)"/>
    <property type="match status" value="1"/>
</dbReference>
<dbReference type="RefSeq" id="WP_198114920.1">
    <property type="nucleotide sequence ID" value="NZ_JAEDXG010000147.1"/>
</dbReference>
<proteinExistence type="inferred from homology"/>
<keyword evidence="3 5" id="KW-0032">Aminotransferase</keyword>
<dbReference type="PANTHER" id="PTHR11986">
    <property type="entry name" value="AMINOTRANSFERASE CLASS III"/>
    <property type="match status" value="1"/>
</dbReference>
<dbReference type="InterPro" id="IPR005814">
    <property type="entry name" value="Aminotrans_3"/>
</dbReference>
<name>A0A8I1B7F2_BURCE</name>
<evidence type="ECO:0000313" key="6">
    <source>
        <dbReference type="Proteomes" id="UP000645612"/>
    </source>
</evidence>
<accession>A0A8I1B7F2</accession>
<evidence type="ECO:0000256" key="1">
    <source>
        <dbReference type="ARBA" id="ARBA00001933"/>
    </source>
</evidence>
<dbReference type="AlphaFoldDB" id="A0A8I1B7F2"/>
<reference evidence="5" key="1">
    <citation type="submission" date="2020-12" db="EMBL/GenBank/DDBJ databases">
        <title>Burkholderia cepacia complex in Mexico.</title>
        <authorList>
            <person name="Estrada P."/>
        </authorList>
    </citation>
    <scope>NUCLEOTIDE SEQUENCE</scope>
    <source>
        <strain evidence="5">871</strain>
    </source>
</reference>
<evidence type="ECO:0000256" key="3">
    <source>
        <dbReference type="ARBA" id="ARBA00022576"/>
    </source>
</evidence>
<sequence>MKSSELNQRRQQATPCGVGVMCSYFVEKAENATLWDIEGNEVIDFAAGIAVLNTGHRHPKIVAAVEQQLQAFTHTAYQIVPYESYVTLAERINELAPIDGPAKTAFFTTGAEAVENAVKIAR</sequence>
<comment type="cofactor">
    <cofactor evidence="1">
        <name>pyridoxal 5'-phosphate</name>
        <dbReference type="ChEBI" id="CHEBI:597326"/>
    </cofactor>
</comment>
<dbReference type="InterPro" id="IPR015424">
    <property type="entry name" value="PyrdxlP-dep_Trfase"/>
</dbReference>